<accession>A0A5E4N277</accession>
<keyword evidence="2" id="KW-1185">Reference proteome</keyword>
<evidence type="ECO:0000313" key="1">
    <source>
        <dbReference type="EMBL" id="VVC38694.1"/>
    </source>
</evidence>
<evidence type="ECO:0008006" key="3">
    <source>
        <dbReference type="Google" id="ProtNLM"/>
    </source>
</evidence>
<dbReference type="PANTHER" id="PTHR36688">
    <property type="entry name" value="ENDO/EXONUCLEASE/PHOSPHATASE DOMAIN-CONTAINING PROTEIN"/>
    <property type="match status" value="1"/>
</dbReference>
<dbReference type="OrthoDB" id="6620533at2759"/>
<dbReference type="PANTHER" id="PTHR36688:SF2">
    <property type="entry name" value="ENDONUCLEASE_EXONUCLEASE_PHOSPHATASE DOMAIN-CONTAINING PROTEIN"/>
    <property type="match status" value="1"/>
</dbReference>
<proteinExistence type="predicted"/>
<dbReference type="Proteomes" id="UP000325440">
    <property type="component" value="Unassembled WGS sequence"/>
</dbReference>
<evidence type="ECO:0000313" key="2">
    <source>
        <dbReference type="Proteomes" id="UP000325440"/>
    </source>
</evidence>
<name>A0A5E4N277_9HEMI</name>
<gene>
    <name evidence="1" type="ORF">CINCED_3A023755</name>
</gene>
<reference evidence="1 2" key="1">
    <citation type="submission" date="2019-08" db="EMBL/GenBank/DDBJ databases">
        <authorList>
            <person name="Alioto T."/>
            <person name="Alioto T."/>
            <person name="Gomez Garrido J."/>
        </authorList>
    </citation>
    <scope>NUCLEOTIDE SEQUENCE [LARGE SCALE GENOMIC DNA]</scope>
</reference>
<dbReference type="InterPro" id="IPR052560">
    <property type="entry name" value="RdDP_mobile_element"/>
</dbReference>
<organism evidence="1 2">
    <name type="scientific">Cinara cedri</name>
    <dbReference type="NCBI Taxonomy" id="506608"/>
    <lineage>
        <taxon>Eukaryota</taxon>
        <taxon>Metazoa</taxon>
        <taxon>Ecdysozoa</taxon>
        <taxon>Arthropoda</taxon>
        <taxon>Hexapoda</taxon>
        <taxon>Insecta</taxon>
        <taxon>Pterygota</taxon>
        <taxon>Neoptera</taxon>
        <taxon>Paraneoptera</taxon>
        <taxon>Hemiptera</taxon>
        <taxon>Sternorrhyncha</taxon>
        <taxon>Aphidomorpha</taxon>
        <taxon>Aphidoidea</taxon>
        <taxon>Aphididae</taxon>
        <taxon>Lachninae</taxon>
        <taxon>Cinara</taxon>
    </lineage>
</organism>
<protein>
    <recommendedName>
        <fullName evidence="3">Reverse transcriptase domain</fullName>
    </recommendedName>
</protein>
<dbReference type="AlphaFoldDB" id="A0A5E4N277"/>
<dbReference type="EMBL" id="CABPRJ010001493">
    <property type="protein sequence ID" value="VVC38694.1"/>
    <property type="molecule type" value="Genomic_DNA"/>
</dbReference>
<sequence>MENSKWADKFTPEEVQLALKRVILKEAVGLDEVYPEFIKHFGPKTIVWFSHFFSDVLYTEKLPILFKHTKILAVLKPGKPKNDVNSYRPISLLSMVSMINSQSEKLTVLTTKLNDLTSKLKSLSTDHNSLKLRVSATEDKGIKTSSNNISSTNALLSEMLDRQHRQKNILLFNLMESNSTSNEQNDDLS</sequence>